<dbReference type="GO" id="GO:0003677">
    <property type="term" value="F:DNA binding"/>
    <property type="evidence" value="ECO:0007669"/>
    <property type="project" value="UniProtKB-KW"/>
</dbReference>
<dbReference type="PANTHER" id="PTHR46558:SF15">
    <property type="entry name" value="HELIX-TURN-HELIX DOMAIN PROTEIN"/>
    <property type="match status" value="1"/>
</dbReference>
<keyword evidence="2" id="KW-0472">Membrane</keyword>
<sequence>MKYSPVATNYRYTLRQRGGTVMRIGTQLQRQRQLNGLSQNQLAEALHISRQSISKWENGSALPNFANVMAISNLFHISLDDLIKGDAVLMNQLENEHKTSKVADILIIGFGMAIFVFIVLSLLSVSEDAVATGLSLISVISFIGLIFSIKWRLINQALKKGAVVWGAILIATLLIPEFYGFIQGFIGGMPH</sequence>
<dbReference type="SMART" id="SM00530">
    <property type="entry name" value="HTH_XRE"/>
    <property type="match status" value="1"/>
</dbReference>
<dbReference type="InterPro" id="IPR010982">
    <property type="entry name" value="Lambda_DNA-bd_dom_sf"/>
</dbReference>
<organism evidence="4 5">
    <name type="scientific">Lentilactobacillus parafarraginis</name>
    <dbReference type="NCBI Taxonomy" id="390842"/>
    <lineage>
        <taxon>Bacteria</taxon>
        <taxon>Bacillati</taxon>
        <taxon>Bacillota</taxon>
        <taxon>Bacilli</taxon>
        <taxon>Lactobacillales</taxon>
        <taxon>Lactobacillaceae</taxon>
        <taxon>Lentilactobacillus</taxon>
    </lineage>
</organism>
<dbReference type="OrthoDB" id="9805856at2"/>
<dbReference type="InterPro" id="IPR001387">
    <property type="entry name" value="Cro/C1-type_HTH"/>
</dbReference>
<evidence type="ECO:0000256" key="1">
    <source>
        <dbReference type="ARBA" id="ARBA00023125"/>
    </source>
</evidence>
<dbReference type="PROSITE" id="PS50943">
    <property type="entry name" value="HTH_CROC1"/>
    <property type="match status" value="1"/>
</dbReference>
<feature type="transmembrane region" description="Helical" evidence="2">
    <location>
        <begin position="161"/>
        <end position="182"/>
    </location>
</feature>
<evidence type="ECO:0000259" key="3">
    <source>
        <dbReference type="PROSITE" id="PS50943"/>
    </source>
</evidence>
<proteinExistence type="predicted"/>
<dbReference type="Proteomes" id="UP000305100">
    <property type="component" value="Unassembled WGS sequence"/>
</dbReference>
<dbReference type="EMBL" id="VBSX01000014">
    <property type="protein sequence ID" value="TLQ19330.1"/>
    <property type="molecule type" value="Genomic_DNA"/>
</dbReference>
<dbReference type="CDD" id="cd00093">
    <property type="entry name" value="HTH_XRE"/>
    <property type="match status" value="1"/>
</dbReference>
<reference evidence="4 5" key="1">
    <citation type="submission" date="2019-05" db="EMBL/GenBank/DDBJ databases">
        <title>The metagenome of a microbial culture collection derived from dairy environment covers the genomic content of the human microbiome.</title>
        <authorList>
            <person name="Roder T."/>
            <person name="Wuthrich D."/>
            <person name="Sattari Z."/>
            <person name="Von Ah U."/>
            <person name="Bar C."/>
            <person name="Ronchi F."/>
            <person name="Macpherson A.J."/>
            <person name="Ganal-Vonarburg S.C."/>
            <person name="Bruggmann R."/>
            <person name="Vergeres G."/>
        </authorList>
    </citation>
    <scope>NUCLEOTIDE SEQUENCE [LARGE SCALE GENOMIC DNA]</scope>
    <source>
        <strain evidence="4 5">FAM 1079</strain>
    </source>
</reference>
<feature type="domain" description="HTH cro/C1-type" evidence="3">
    <location>
        <begin position="28"/>
        <end position="82"/>
    </location>
</feature>
<dbReference type="Gene3D" id="1.10.260.40">
    <property type="entry name" value="lambda repressor-like DNA-binding domains"/>
    <property type="match status" value="1"/>
</dbReference>
<dbReference type="SUPFAM" id="SSF47413">
    <property type="entry name" value="lambda repressor-like DNA-binding domains"/>
    <property type="match status" value="1"/>
</dbReference>
<evidence type="ECO:0000256" key="2">
    <source>
        <dbReference type="SAM" id="Phobius"/>
    </source>
</evidence>
<feature type="transmembrane region" description="Helical" evidence="2">
    <location>
        <begin position="102"/>
        <end position="123"/>
    </location>
</feature>
<evidence type="ECO:0000313" key="5">
    <source>
        <dbReference type="Proteomes" id="UP000305100"/>
    </source>
</evidence>
<dbReference type="PANTHER" id="PTHR46558">
    <property type="entry name" value="TRACRIPTIONAL REGULATORY PROTEIN-RELATED-RELATED"/>
    <property type="match status" value="1"/>
</dbReference>
<dbReference type="AlphaFoldDB" id="A0A5R9CUU8"/>
<dbReference type="Pfam" id="PF01381">
    <property type="entry name" value="HTH_3"/>
    <property type="match status" value="1"/>
</dbReference>
<evidence type="ECO:0000313" key="4">
    <source>
        <dbReference type="EMBL" id="TLQ19330.1"/>
    </source>
</evidence>
<keyword evidence="1" id="KW-0238">DNA-binding</keyword>
<gene>
    <name evidence="4" type="ORF">FEZ41_07040</name>
</gene>
<accession>A0A5R9CUU8</accession>
<keyword evidence="2" id="KW-1133">Transmembrane helix</keyword>
<keyword evidence="2" id="KW-0812">Transmembrane</keyword>
<name>A0A5R9CUU8_9LACO</name>
<feature type="transmembrane region" description="Helical" evidence="2">
    <location>
        <begin position="129"/>
        <end position="149"/>
    </location>
</feature>
<protein>
    <submittedName>
        <fullName evidence="4">Helix-turn-helix domain-containing protein</fullName>
    </submittedName>
</protein>
<comment type="caution">
    <text evidence="4">The sequence shown here is derived from an EMBL/GenBank/DDBJ whole genome shotgun (WGS) entry which is preliminary data.</text>
</comment>